<evidence type="ECO:0000256" key="2">
    <source>
        <dbReference type="ARBA" id="ARBA00022448"/>
    </source>
</evidence>
<dbReference type="SUPFAM" id="SSF103473">
    <property type="entry name" value="MFS general substrate transporter"/>
    <property type="match status" value="1"/>
</dbReference>
<evidence type="ECO:0000256" key="1">
    <source>
        <dbReference type="ARBA" id="ARBA00004141"/>
    </source>
</evidence>
<reference evidence="8 9" key="1">
    <citation type="submission" date="2019-04" db="EMBL/GenBank/DDBJ databases">
        <title>Friends and foes A comparative genomics study of 23 Aspergillus species from section Flavi.</title>
        <authorList>
            <consortium name="DOE Joint Genome Institute"/>
            <person name="Kjaerbolling I."/>
            <person name="Vesth T."/>
            <person name="Frisvad J.C."/>
            <person name="Nybo J.L."/>
            <person name="Theobald S."/>
            <person name="Kildgaard S."/>
            <person name="Isbrandt T."/>
            <person name="Kuo A."/>
            <person name="Sato A."/>
            <person name="Lyhne E.K."/>
            <person name="Kogle M.E."/>
            <person name="Wiebenga A."/>
            <person name="Kun R.S."/>
            <person name="Lubbers R.J."/>
            <person name="Makela M.R."/>
            <person name="Barry K."/>
            <person name="Chovatia M."/>
            <person name="Clum A."/>
            <person name="Daum C."/>
            <person name="Haridas S."/>
            <person name="He G."/>
            <person name="LaButti K."/>
            <person name="Lipzen A."/>
            <person name="Mondo S."/>
            <person name="Riley R."/>
            <person name="Salamov A."/>
            <person name="Simmons B.A."/>
            <person name="Magnuson J.K."/>
            <person name="Henrissat B."/>
            <person name="Mortensen U.H."/>
            <person name="Larsen T.O."/>
            <person name="Devries R.P."/>
            <person name="Grigoriev I.V."/>
            <person name="Machida M."/>
            <person name="Baker S.E."/>
            <person name="Andersen M.R."/>
        </authorList>
    </citation>
    <scope>NUCLEOTIDE SEQUENCE [LARGE SCALE GENOMIC DNA]</scope>
    <source>
        <strain evidence="8 9">IBT 18842</strain>
    </source>
</reference>
<accession>A0A5N6U2X4</accession>
<keyword evidence="4 6" id="KW-1133">Transmembrane helix</keyword>
<evidence type="ECO:0000259" key="7">
    <source>
        <dbReference type="PROSITE" id="PS50850"/>
    </source>
</evidence>
<evidence type="ECO:0000313" key="8">
    <source>
        <dbReference type="EMBL" id="KAE8152993.1"/>
    </source>
</evidence>
<organism evidence="8 9">
    <name type="scientific">Aspergillus avenaceus</name>
    <dbReference type="NCBI Taxonomy" id="36643"/>
    <lineage>
        <taxon>Eukaryota</taxon>
        <taxon>Fungi</taxon>
        <taxon>Dikarya</taxon>
        <taxon>Ascomycota</taxon>
        <taxon>Pezizomycotina</taxon>
        <taxon>Eurotiomycetes</taxon>
        <taxon>Eurotiomycetidae</taxon>
        <taxon>Eurotiales</taxon>
        <taxon>Aspergillaceae</taxon>
        <taxon>Aspergillus</taxon>
        <taxon>Aspergillus subgen. Circumdati</taxon>
    </lineage>
</organism>
<comment type="subcellular location">
    <subcellularLocation>
        <location evidence="1">Membrane</location>
        <topology evidence="1">Multi-pass membrane protein</topology>
    </subcellularLocation>
</comment>
<dbReference type="AlphaFoldDB" id="A0A5N6U2X4"/>
<evidence type="ECO:0000256" key="5">
    <source>
        <dbReference type="ARBA" id="ARBA00023136"/>
    </source>
</evidence>
<feature type="transmembrane region" description="Helical" evidence="6">
    <location>
        <begin position="94"/>
        <end position="117"/>
    </location>
</feature>
<feature type="transmembrane region" description="Helical" evidence="6">
    <location>
        <begin position="227"/>
        <end position="251"/>
    </location>
</feature>
<dbReference type="OrthoDB" id="6730379at2759"/>
<dbReference type="Pfam" id="PF07690">
    <property type="entry name" value="MFS_1"/>
    <property type="match status" value="1"/>
</dbReference>
<keyword evidence="2" id="KW-0813">Transport</keyword>
<sequence length="441" mass="49180">MVQMCIVFLFQYLDKQSLSYASVFGLIEDLALQGSEYSWCTSMLYIGQLLAEYPFIYLMSRLPLPKFVGTTIILWGIVCMCLAVPNTFAGFATVRFLLGFTEGAVSPAFVTLTSLWYTRSEHVNRMGALVTMSGLAQVFGSLLMYGTGKMNSRLAPWRVMFLICGALTCGVGFLFCLIVPSDPSKAWFLNRRERLVLVRRMALSREGGDRTNFSLVQMKEAIRDSKAWSVFVFGIMLTMPSPVVIFASLMIKNLNYDAFQTMLFTAPSGAVQIVFVWIGMLLCALLPKNRCIVVMILSIPPLVGNILLLKLPLSASWAMIVSSWLASCLTGMMTIFLSLSASNVKGNTKRAIVNSYYFIGHSAGCIAAPQLWTSHAAPRYFEGVVAAVVSLCLLNVVIGFYWYLCYSENRERDRDALPAPDEIQGSIDITDKQDRLFRYSY</sequence>
<gene>
    <name evidence="8" type="ORF">BDV25DRAFT_137396</name>
</gene>
<evidence type="ECO:0000313" key="9">
    <source>
        <dbReference type="Proteomes" id="UP000325780"/>
    </source>
</evidence>
<feature type="transmembrane region" description="Helical" evidence="6">
    <location>
        <begin position="67"/>
        <end position="88"/>
    </location>
</feature>
<feature type="transmembrane region" description="Helical" evidence="6">
    <location>
        <begin position="292"/>
        <end position="311"/>
    </location>
</feature>
<keyword evidence="5 6" id="KW-0472">Membrane</keyword>
<dbReference type="InterPro" id="IPR036259">
    <property type="entry name" value="MFS_trans_sf"/>
</dbReference>
<evidence type="ECO:0000256" key="4">
    <source>
        <dbReference type="ARBA" id="ARBA00022989"/>
    </source>
</evidence>
<dbReference type="EMBL" id="ML742045">
    <property type="protein sequence ID" value="KAE8152993.1"/>
    <property type="molecule type" value="Genomic_DNA"/>
</dbReference>
<feature type="transmembrane region" description="Helical" evidence="6">
    <location>
        <begin position="159"/>
        <end position="179"/>
    </location>
</feature>
<feature type="domain" description="Major facilitator superfamily (MFS) profile" evidence="7">
    <location>
        <begin position="1"/>
        <end position="410"/>
    </location>
</feature>
<dbReference type="PANTHER" id="PTHR43791:SF103">
    <property type="entry name" value="MAJOR FACILITATOR SUPERFAMILY (MFS) PROFILE DOMAIN-CONTAINING PROTEIN-RELATED"/>
    <property type="match status" value="1"/>
</dbReference>
<name>A0A5N6U2X4_ASPAV</name>
<dbReference type="InterPro" id="IPR011701">
    <property type="entry name" value="MFS"/>
</dbReference>
<dbReference type="PROSITE" id="PS50850">
    <property type="entry name" value="MFS"/>
    <property type="match status" value="1"/>
</dbReference>
<keyword evidence="9" id="KW-1185">Reference proteome</keyword>
<dbReference type="InterPro" id="IPR020846">
    <property type="entry name" value="MFS_dom"/>
</dbReference>
<feature type="transmembrane region" description="Helical" evidence="6">
    <location>
        <begin position="384"/>
        <end position="404"/>
    </location>
</feature>
<evidence type="ECO:0000256" key="3">
    <source>
        <dbReference type="ARBA" id="ARBA00022692"/>
    </source>
</evidence>
<dbReference type="PANTHER" id="PTHR43791">
    <property type="entry name" value="PERMEASE-RELATED"/>
    <property type="match status" value="1"/>
</dbReference>
<protein>
    <submittedName>
        <fullName evidence="8">Major facilitator superfamily domain-containing protein</fullName>
    </submittedName>
</protein>
<feature type="transmembrane region" description="Helical" evidence="6">
    <location>
        <begin position="351"/>
        <end position="372"/>
    </location>
</feature>
<feature type="transmembrane region" description="Helical" evidence="6">
    <location>
        <begin position="263"/>
        <end position="285"/>
    </location>
</feature>
<feature type="transmembrane region" description="Helical" evidence="6">
    <location>
        <begin position="317"/>
        <end position="339"/>
    </location>
</feature>
<proteinExistence type="predicted"/>
<dbReference type="GO" id="GO:0016020">
    <property type="term" value="C:membrane"/>
    <property type="evidence" value="ECO:0007669"/>
    <property type="project" value="UniProtKB-SubCell"/>
</dbReference>
<evidence type="ECO:0000256" key="6">
    <source>
        <dbReference type="SAM" id="Phobius"/>
    </source>
</evidence>
<keyword evidence="3 6" id="KW-0812">Transmembrane</keyword>
<dbReference type="Proteomes" id="UP000325780">
    <property type="component" value="Unassembled WGS sequence"/>
</dbReference>
<dbReference type="Gene3D" id="1.20.1250.20">
    <property type="entry name" value="MFS general substrate transporter like domains"/>
    <property type="match status" value="1"/>
</dbReference>
<dbReference type="GO" id="GO:0022857">
    <property type="term" value="F:transmembrane transporter activity"/>
    <property type="evidence" value="ECO:0007669"/>
    <property type="project" value="InterPro"/>
</dbReference>